<keyword evidence="9" id="KW-1185">Reference proteome</keyword>
<evidence type="ECO:0000256" key="2">
    <source>
        <dbReference type="ARBA" id="ARBA00022630"/>
    </source>
</evidence>
<dbReference type="PANTHER" id="PTHR11455">
    <property type="entry name" value="CRYPTOCHROME"/>
    <property type="match status" value="1"/>
</dbReference>
<dbReference type="PRINTS" id="PR00147">
    <property type="entry name" value="DNAPHOTLYASE"/>
</dbReference>
<feature type="binding site" evidence="4">
    <location>
        <begin position="276"/>
        <end position="280"/>
    </location>
    <ligand>
        <name>FAD</name>
        <dbReference type="ChEBI" id="CHEBI:57692"/>
    </ligand>
</feature>
<dbReference type="InterPro" id="IPR006050">
    <property type="entry name" value="DNA_photolyase_N"/>
</dbReference>
<proteinExistence type="inferred from homology"/>
<evidence type="ECO:0000313" key="8">
    <source>
        <dbReference type="EMBL" id="KAF2757915.1"/>
    </source>
</evidence>
<feature type="site" description="Electron transfer via tryptophanyl radical" evidence="5">
    <location>
        <position position="351"/>
    </location>
</feature>
<dbReference type="OrthoDB" id="435881at2759"/>
<feature type="site" description="Electron transfer via tryptophanyl radical" evidence="5">
    <location>
        <position position="427"/>
    </location>
</feature>
<evidence type="ECO:0000313" key="9">
    <source>
        <dbReference type="Proteomes" id="UP000799437"/>
    </source>
</evidence>
<dbReference type="InterPro" id="IPR014729">
    <property type="entry name" value="Rossmann-like_a/b/a_fold"/>
</dbReference>
<feature type="region of interest" description="Disordered" evidence="6">
    <location>
        <begin position="576"/>
        <end position="600"/>
    </location>
</feature>
<dbReference type="GO" id="GO:0003904">
    <property type="term" value="F:deoxyribodipyrimidine photo-lyase activity"/>
    <property type="evidence" value="ECO:0007669"/>
    <property type="project" value="TreeGrafter"/>
</dbReference>
<dbReference type="PROSITE" id="PS51645">
    <property type="entry name" value="PHR_CRY_ALPHA_BETA"/>
    <property type="match status" value="1"/>
</dbReference>
<dbReference type="InterPro" id="IPR005101">
    <property type="entry name" value="Cryptochr/Photolyase_FAD-bd"/>
</dbReference>
<dbReference type="RefSeq" id="XP_033600366.1">
    <property type="nucleotide sequence ID" value="XM_033746078.1"/>
</dbReference>
<dbReference type="Gene3D" id="1.25.40.80">
    <property type="match status" value="1"/>
</dbReference>
<evidence type="ECO:0000256" key="6">
    <source>
        <dbReference type="SAM" id="MobiDB-lite"/>
    </source>
</evidence>
<accession>A0A6A6W5U0</accession>
<evidence type="ECO:0000256" key="1">
    <source>
        <dbReference type="ARBA" id="ARBA00005862"/>
    </source>
</evidence>
<feature type="region of interest" description="Disordered" evidence="6">
    <location>
        <begin position="617"/>
        <end position="652"/>
    </location>
</feature>
<dbReference type="GO" id="GO:0043153">
    <property type="term" value="P:entrainment of circadian clock by photoperiod"/>
    <property type="evidence" value="ECO:0007669"/>
    <property type="project" value="TreeGrafter"/>
</dbReference>
<dbReference type="GO" id="GO:0005634">
    <property type="term" value="C:nucleus"/>
    <property type="evidence" value="ECO:0007669"/>
    <property type="project" value="TreeGrafter"/>
</dbReference>
<keyword evidence="8" id="KW-0456">Lyase</keyword>
<comment type="similarity">
    <text evidence="1">Belongs to the DNA photolyase class-1 family.</text>
</comment>
<dbReference type="AlphaFoldDB" id="A0A6A6W5U0"/>
<dbReference type="EMBL" id="ML996572">
    <property type="protein sequence ID" value="KAF2757915.1"/>
    <property type="molecule type" value="Genomic_DNA"/>
</dbReference>
<name>A0A6A6W5U0_9PEZI</name>
<feature type="region of interest" description="Disordered" evidence="6">
    <location>
        <begin position="165"/>
        <end position="203"/>
    </location>
</feature>
<dbReference type="GO" id="GO:0003677">
    <property type="term" value="F:DNA binding"/>
    <property type="evidence" value="ECO:0007669"/>
    <property type="project" value="TreeGrafter"/>
</dbReference>
<dbReference type="GeneID" id="54487132"/>
<dbReference type="GO" id="GO:0071949">
    <property type="term" value="F:FAD binding"/>
    <property type="evidence" value="ECO:0007669"/>
    <property type="project" value="TreeGrafter"/>
</dbReference>
<dbReference type="Gene3D" id="3.40.50.620">
    <property type="entry name" value="HUPs"/>
    <property type="match status" value="1"/>
</dbReference>
<dbReference type="PANTHER" id="PTHR11455:SF9">
    <property type="entry name" value="CRYPTOCHROME CIRCADIAN CLOCK 5 ISOFORM X1"/>
    <property type="match status" value="1"/>
</dbReference>
<feature type="site" description="Electron transfer via tryptophanyl radical" evidence="5">
    <location>
        <position position="450"/>
    </location>
</feature>
<evidence type="ECO:0000256" key="5">
    <source>
        <dbReference type="PIRSR" id="PIRSR602081-2"/>
    </source>
</evidence>
<organism evidence="8 9">
    <name type="scientific">Pseudovirgaria hyperparasitica</name>
    <dbReference type="NCBI Taxonomy" id="470096"/>
    <lineage>
        <taxon>Eukaryota</taxon>
        <taxon>Fungi</taxon>
        <taxon>Dikarya</taxon>
        <taxon>Ascomycota</taxon>
        <taxon>Pezizomycotina</taxon>
        <taxon>Dothideomycetes</taxon>
        <taxon>Dothideomycetes incertae sedis</taxon>
        <taxon>Acrospermales</taxon>
        <taxon>Acrospermaceae</taxon>
        <taxon>Pseudovirgaria</taxon>
    </lineage>
</organism>
<dbReference type="GO" id="GO:0005737">
    <property type="term" value="C:cytoplasm"/>
    <property type="evidence" value="ECO:0007669"/>
    <property type="project" value="TreeGrafter"/>
</dbReference>
<keyword evidence="2 4" id="KW-0285">Flavoprotein</keyword>
<reference evidence="8" key="1">
    <citation type="journal article" date="2020" name="Stud. Mycol.">
        <title>101 Dothideomycetes genomes: a test case for predicting lifestyles and emergence of pathogens.</title>
        <authorList>
            <person name="Haridas S."/>
            <person name="Albert R."/>
            <person name="Binder M."/>
            <person name="Bloem J."/>
            <person name="Labutti K."/>
            <person name="Salamov A."/>
            <person name="Andreopoulos B."/>
            <person name="Baker S."/>
            <person name="Barry K."/>
            <person name="Bills G."/>
            <person name="Bluhm B."/>
            <person name="Cannon C."/>
            <person name="Castanera R."/>
            <person name="Culley D."/>
            <person name="Daum C."/>
            <person name="Ezra D."/>
            <person name="Gonzalez J."/>
            <person name="Henrissat B."/>
            <person name="Kuo A."/>
            <person name="Liang C."/>
            <person name="Lipzen A."/>
            <person name="Lutzoni F."/>
            <person name="Magnuson J."/>
            <person name="Mondo S."/>
            <person name="Nolan M."/>
            <person name="Ohm R."/>
            <person name="Pangilinan J."/>
            <person name="Park H.-J."/>
            <person name="Ramirez L."/>
            <person name="Alfaro M."/>
            <person name="Sun H."/>
            <person name="Tritt A."/>
            <person name="Yoshinaga Y."/>
            <person name="Zwiers L.-H."/>
            <person name="Turgeon B."/>
            <person name="Goodwin S."/>
            <person name="Spatafora J."/>
            <person name="Crous P."/>
            <person name="Grigoriev I."/>
        </authorList>
    </citation>
    <scope>NUCLEOTIDE SEQUENCE</scope>
    <source>
        <strain evidence="8">CBS 121739</strain>
    </source>
</reference>
<dbReference type="InterPro" id="IPR036134">
    <property type="entry name" value="Crypto/Photolyase_FAD-like_sf"/>
</dbReference>
<evidence type="ECO:0000259" key="7">
    <source>
        <dbReference type="PROSITE" id="PS51645"/>
    </source>
</evidence>
<gene>
    <name evidence="8" type="ORF">EJ05DRAFT_492955</name>
</gene>
<dbReference type="SUPFAM" id="SSF52425">
    <property type="entry name" value="Cryptochrome/photolyase, N-terminal domain"/>
    <property type="match status" value="1"/>
</dbReference>
<dbReference type="GO" id="GO:0032922">
    <property type="term" value="P:circadian regulation of gene expression"/>
    <property type="evidence" value="ECO:0007669"/>
    <property type="project" value="TreeGrafter"/>
</dbReference>
<dbReference type="InterPro" id="IPR036155">
    <property type="entry name" value="Crypto/Photolyase_N_sf"/>
</dbReference>
<feature type="domain" description="Photolyase/cryptochrome alpha/beta" evidence="7">
    <location>
        <begin position="4"/>
        <end position="136"/>
    </location>
</feature>
<keyword evidence="3 4" id="KW-0274">FAD</keyword>
<protein>
    <submittedName>
        <fullName evidence="8">Cryptochrome/photolyase FAD-binding domain-containing protein</fullName>
    </submittedName>
</protein>
<evidence type="ECO:0000256" key="4">
    <source>
        <dbReference type="PIRSR" id="PIRSR602081-1"/>
    </source>
</evidence>
<dbReference type="Pfam" id="PF00875">
    <property type="entry name" value="DNA_photolyase"/>
    <property type="match status" value="1"/>
</dbReference>
<sequence length="652" mass="72784">MPSPRVIYWFRTDLRLHDSPALQAALDLEPECLFPVWCWDPHYVYRARVGVNRWQFLIDCQNDVSKSITKINPNSKLFVVREAPQTVLPKLWKKWRITHIVFEKDTDAYARDRDEAVRELARKAGVEVIVRMGRTLYDPDELVRENGGKPTMSITQVQNAGKKLTIPRPIPAPTSLPDPGDTDLSGIEPEPPAANPDLNAAHRNNPDTTYHALAGPAGTFAVPTLDELGLPPATTPHRGGEQTALTALAAILTDKTYTATFEKPKTAPTAFSPQSTTLLSPHLHFGSLSAREFYWRVQDILSAFKHSKPSRPPTSLTGQLLFRDMYFGAQAALGHPFSQSISNPSCRFIPWHLPSTLDPTTARPTTGRYTIDHPAAETWFKRWKAGLTGYPFIDALMRQLRTEGWIHHLGRHAVACFLTRGGAYVAWERGAEVFEEWLLDHETACNAGNWQWVACAAFSGAQYYRVYSPVAFGRKWDAEGVFVRRYVPELARFDRRFVYEPWRAPVADQKRWGCRVLGDGRGGAGGRVKEGEGEYLVYPKPMFDFGERREVCVRGLKSAFAAGLYGADESVVDGSWRGRFDDAGEGPTEGSEGLPLGMAEGEEGDVDVDWEGMSLVVHDGGEGEEDVAPKGVKHQREKSQSSLDSHVKRSKK</sequence>
<dbReference type="InterPro" id="IPR002081">
    <property type="entry name" value="Cryptochrome/DNA_photolyase_1"/>
</dbReference>
<dbReference type="SUPFAM" id="SSF48173">
    <property type="entry name" value="Cryptochrome/photolyase FAD-binding domain"/>
    <property type="match status" value="1"/>
</dbReference>
<comment type="cofactor">
    <cofactor evidence="4">
        <name>FAD</name>
        <dbReference type="ChEBI" id="CHEBI:57692"/>
    </cofactor>
    <text evidence="4">Binds 1 FAD per subunit.</text>
</comment>
<dbReference type="Proteomes" id="UP000799437">
    <property type="component" value="Unassembled WGS sequence"/>
</dbReference>
<evidence type="ECO:0000256" key="3">
    <source>
        <dbReference type="ARBA" id="ARBA00022827"/>
    </source>
</evidence>
<dbReference type="Pfam" id="PF03441">
    <property type="entry name" value="FAD_binding_7"/>
    <property type="match status" value="1"/>
</dbReference>
<dbReference type="Gene3D" id="1.10.579.10">
    <property type="entry name" value="DNA Cyclobutane Dipyrimidine Photolyase, subunit A, domain 3"/>
    <property type="match status" value="1"/>
</dbReference>